<feature type="active site" description="Nucleophile" evidence="1">
    <location>
        <position position="187"/>
    </location>
</feature>
<dbReference type="Proteomes" id="UP000327039">
    <property type="component" value="Unassembled WGS sequence"/>
</dbReference>
<dbReference type="Gene3D" id="3.40.50.1820">
    <property type="entry name" value="alpha/beta hydrolase"/>
    <property type="match status" value="1"/>
</dbReference>
<gene>
    <name evidence="4" type="ORF">F6B42_03885</name>
</gene>
<organism evidence="4 5">
    <name type="scientific">Microbacterium radiodurans</name>
    <dbReference type="NCBI Taxonomy" id="661398"/>
    <lineage>
        <taxon>Bacteria</taxon>
        <taxon>Bacillati</taxon>
        <taxon>Actinomycetota</taxon>
        <taxon>Actinomycetes</taxon>
        <taxon>Micrococcales</taxon>
        <taxon>Microbacteriaceae</taxon>
        <taxon>Microbacterium</taxon>
    </lineage>
</organism>
<comment type="caution">
    <text evidence="4">The sequence shown here is derived from an EMBL/GenBank/DDBJ whole genome shotgun (WGS) entry which is preliminary data.</text>
</comment>
<dbReference type="EMBL" id="VYRZ01000001">
    <property type="protein sequence ID" value="KAA9089622.1"/>
    <property type="molecule type" value="Genomic_DNA"/>
</dbReference>
<feature type="binding site" evidence="2">
    <location>
        <position position="92"/>
    </location>
    <ligand>
        <name>substrate</name>
    </ligand>
</feature>
<feature type="active site" description="Charge relay system" evidence="1">
    <location>
        <position position="273"/>
    </location>
</feature>
<accession>A0A5J5IXT1</accession>
<dbReference type="RefSeq" id="WP_150418253.1">
    <property type="nucleotide sequence ID" value="NZ_VYRZ01000001.1"/>
</dbReference>
<dbReference type="InterPro" id="IPR029058">
    <property type="entry name" value="AB_hydrolase_fold"/>
</dbReference>
<evidence type="ECO:0000256" key="1">
    <source>
        <dbReference type="PIRSR" id="PIRSR639069-1"/>
    </source>
</evidence>
<evidence type="ECO:0000313" key="5">
    <source>
        <dbReference type="Proteomes" id="UP000327039"/>
    </source>
</evidence>
<dbReference type="GO" id="GO:0005976">
    <property type="term" value="P:polysaccharide metabolic process"/>
    <property type="evidence" value="ECO:0007669"/>
    <property type="project" value="TreeGrafter"/>
</dbReference>
<dbReference type="PANTHER" id="PTHR40111:SF1">
    <property type="entry name" value="CEPHALOSPORIN-C DEACETYLASE"/>
    <property type="match status" value="1"/>
</dbReference>
<feature type="active site" description="Charge relay system" evidence="1">
    <location>
        <position position="303"/>
    </location>
</feature>
<dbReference type="Pfam" id="PF05448">
    <property type="entry name" value="AXE1"/>
    <property type="match status" value="1"/>
</dbReference>
<evidence type="ECO:0000256" key="2">
    <source>
        <dbReference type="PIRSR" id="PIRSR639069-2"/>
    </source>
</evidence>
<dbReference type="InterPro" id="IPR008391">
    <property type="entry name" value="AXE1_dom"/>
</dbReference>
<keyword evidence="5" id="KW-1185">Reference proteome</keyword>
<dbReference type="GO" id="GO:0052689">
    <property type="term" value="F:carboxylic ester hydrolase activity"/>
    <property type="evidence" value="ECO:0007669"/>
    <property type="project" value="TreeGrafter"/>
</dbReference>
<dbReference type="SUPFAM" id="SSF53474">
    <property type="entry name" value="alpha/beta-Hydrolases"/>
    <property type="match status" value="1"/>
</dbReference>
<evidence type="ECO:0000313" key="4">
    <source>
        <dbReference type="EMBL" id="KAA9089622.1"/>
    </source>
</evidence>
<dbReference type="InterPro" id="IPR039069">
    <property type="entry name" value="CE7"/>
</dbReference>
<dbReference type="OrthoDB" id="9770528at2"/>
<dbReference type="AlphaFoldDB" id="A0A5J5IXT1"/>
<dbReference type="PANTHER" id="PTHR40111">
    <property type="entry name" value="CEPHALOSPORIN-C DEACETYLASE"/>
    <property type="match status" value="1"/>
</dbReference>
<protein>
    <submittedName>
        <fullName evidence="4">Acetylxylan esterase</fullName>
    </submittedName>
</protein>
<name>A0A5J5IXT1_9MICO</name>
<proteinExistence type="predicted"/>
<evidence type="ECO:0000259" key="3">
    <source>
        <dbReference type="Pfam" id="PF05448"/>
    </source>
</evidence>
<feature type="domain" description="Acetyl xylan esterase" evidence="3">
    <location>
        <begin position="1"/>
        <end position="315"/>
    </location>
</feature>
<sequence>MPLFDLPLAELHEYRPSLRRPDDFDAFWTDTLAEARAAAWSARTTRVDTGLRLVETWDLEFSGYGGHPIRAWVHVPGGASGPLPTVVQFHGYSGGRGLPWQDHTYAEAGHVQIVMDARGQGWTTLNDTSDPAAEAGQTTIPGVMTRGIRDPHDYYYRRVFTDAAMLVDAARTLPWVDPARVAVAGISQGGGIAIAAAALSEGLAGALVDVPFLCHFERALEITDGMPYAEILTYLSKYRDRADEVARTLSYVDGANLAARADAPVLFSTGLRDITCPPSTVFAAYNAWGGDDRDIVVYPYNAHEGGGEHHVPLRLAFLERVFGA</sequence>
<reference evidence="5" key="1">
    <citation type="submission" date="2019-09" db="EMBL/GenBank/DDBJ databases">
        <title>Mumia zhuanghuii sp. nov. isolated from the intestinal contents of plateau pika (Ochotona curzoniae) in the Qinghai-Tibet plateau of China.</title>
        <authorList>
            <person name="Tian Z."/>
        </authorList>
    </citation>
    <scope>NUCLEOTIDE SEQUENCE [LARGE SCALE GENOMIC DNA]</scope>
    <source>
        <strain evidence="5">DSM 25564</strain>
    </source>
</reference>